<evidence type="ECO:0000313" key="3">
    <source>
        <dbReference type="EMBL" id="OAQ58647.2"/>
    </source>
</evidence>
<dbReference type="AlphaFoldDB" id="A0A179EZL8"/>
<dbReference type="STRING" id="1380566.A0A179EZL8"/>
<dbReference type="PANTHER" id="PTHR37540:SF5">
    <property type="entry name" value="TRANSCRIPTION FACTOR DOMAIN-CONTAINING PROTEIN"/>
    <property type="match status" value="1"/>
</dbReference>
<dbReference type="EMBL" id="LSBJ02000010">
    <property type="protein sequence ID" value="OAQ58647.2"/>
    <property type="molecule type" value="Genomic_DNA"/>
</dbReference>
<proteinExistence type="predicted"/>
<dbReference type="InterPro" id="IPR021858">
    <property type="entry name" value="Fun_TF"/>
</dbReference>
<organism evidence="3 4">
    <name type="scientific">Pochonia chlamydosporia 170</name>
    <dbReference type="NCBI Taxonomy" id="1380566"/>
    <lineage>
        <taxon>Eukaryota</taxon>
        <taxon>Fungi</taxon>
        <taxon>Dikarya</taxon>
        <taxon>Ascomycota</taxon>
        <taxon>Pezizomycotina</taxon>
        <taxon>Sordariomycetes</taxon>
        <taxon>Hypocreomycetidae</taxon>
        <taxon>Hypocreales</taxon>
        <taxon>Clavicipitaceae</taxon>
        <taxon>Pochonia</taxon>
    </lineage>
</organism>
<reference evidence="3 4" key="1">
    <citation type="journal article" date="2016" name="PLoS Pathog.">
        <title>Biosynthesis of antibiotic leucinostatins in bio-control fungus Purpureocillium lilacinum and their inhibition on phytophthora revealed by genome mining.</title>
        <authorList>
            <person name="Wang G."/>
            <person name="Liu Z."/>
            <person name="Lin R."/>
            <person name="Li E."/>
            <person name="Mao Z."/>
            <person name="Ling J."/>
            <person name="Yang Y."/>
            <person name="Yin W.B."/>
            <person name="Xie B."/>
        </authorList>
    </citation>
    <scope>NUCLEOTIDE SEQUENCE [LARGE SCALE GENOMIC DNA]</scope>
    <source>
        <strain evidence="3">170</strain>
    </source>
</reference>
<keyword evidence="1" id="KW-0539">Nucleus</keyword>
<protein>
    <submittedName>
        <fullName evidence="3">Fungal specific transcription factor domain-containing protein</fullName>
    </submittedName>
</protein>
<dbReference type="Pfam" id="PF11951">
    <property type="entry name" value="Fungal_trans_2"/>
    <property type="match status" value="1"/>
</dbReference>
<gene>
    <name evidence="3" type="ORF">VFPPC_10362</name>
</gene>
<sequence length="454" mass="52006">MRDYVWKRDRQVTRPDNKQPTSNYQVQPSDLKGRFRLNVPAPRKGNHTKAKSFTNNSSLVSSHPARRTSPISPLTVLGAPYDPFDAYMLRLGPESRRLIHHYYHGCSMSLVAYNIGGRECLTNAREHPALFHSILYVVSLVYNLDHDPKERSGSLFHSIEAFRAINTHLQKGTFSDMTIAAVALMATKETLDGSFESASAHLNGLQIMVESRGGVENLACRHGKAVLWSDLCYSTVWDREPRFAPHPTTTPRYLHMAQTIGDSRLVPEDAFDPKSSVIPIIRFLRNVTHSMNDDADFELREFNASQELYDVEYQLQTSKTDTQSMLHTAGAISLSISMHLYLYLVIRGIPIKSRLVSALVQKLKASIVEEVTERWQAEENNYIWLLWILFIGFGGSQKGGERDWFTRKLKNWRNIHTGRAFDASLDSLLKRVIWHNVWCEDVYKRLSKELWPEK</sequence>
<keyword evidence="4" id="KW-1185">Reference proteome</keyword>
<feature type="compositionally biased region" description="Basic and acidic residues" evidence="2">
    <location>
        <begin position="1"/>
        <end position="17"/>
    </location>
</feature>
<evidence type="ECO:0000313" key="4">
    <source>
        <dbReference type="Proteomes" id="UP000078397"/>
    </source>
</evidence>
<accession>A0A179EZL8</accession>
<dbReference type="Proteomes" id="UP000078397">
    <property type="component" value="Unassembled WGS sequence"/>
</dbReference>
<feature type="region of interest" description="Disordered" evidence="2">
    <location>
        <begin position="41"/>
        <end position="66"/>
    </location>
</feature>
<dbReference type="PANTHER" id="PTHR37540">
    <property type="entry name" value="TRANSCRIPTION FACTOR (ACR-2), PUTATIVE-RELATED-RELATED"/>
    <property type="match status" value="1"/>
</dbReference>
<comment type="caution">
    <text evidence="3">The sequence shown here is derived from an EMBL/GenBank/DDBJ whole genome shotgun (WGS) entry which is preliminary data.</text>
</comment>
<evidence type="ECO:0000256" key="1">
    <source>
        <dbReference type="ARBA" id="ARBA00023242"/>
    </source>
</evidence>
<dbReference type="KEGG" id="pchm:VFPPC_10362"/>
<evidence type="ECO:0000256" key="2">
    <source>
        <dbReference type="SAM" id="MobiDB-lite"/>
    </source>
</evidence>
<feature type="compositionally biased region" description="Polar residues" evidence="2">
    <location>
        <begin position="18"/>
        <end position="28"/>
    </location>
</feature>
<name>A0A179EZL8_METCM</name>
<dbReference type="RefSeq" id="XP_018136774.2">
    <property type="nucleotide sequence ID" value="XM_018288745.2"/>
</dbReference>
<feature type="region of interest" description="Disordered" evidence="2">
    <location>
        <begin position="1"/>
        <end position="28"/>
    </location>
</feature>
<feature type="compositionally biased region" description="Polar residues" evidence="2">
    <location>
        <begin position="51"/>
        <end position="61"/>
    </location>
</feature>
<dbReference type="GeneID" id="28852739"/>
<dbReference type="OrthoDB" id="4158087at2759"/>